<gene>
    <name evidence="1" type="ORF">GCM10011491_43710</name>
</gene>
<reference evidence="1" key="2">
    <citation type="submission" date="2020-09" db="EMBL/GenBank/DDBJ databases">
        <authorList>
            <person name="Sun Q."/>
            <person name="Zhou Y."/>
        </authorList>
    </citation>
    <scope>NUCLEOTIDE SEQUENCE</scope>
    <source>
        <strain evidence="1">CGMCC 1.15082</strain>
    </source>
</reference>
<dbReference type="AlphaFoldDB" id="A0A916SPY0"/>
<dbReference type="SUPFAM" id="SSF57783">
    <property type="entry name" value="Zinc beta-ribbon"/>
    <property type="match status" value="1"/>
</dbReference>
<reference evidence="1" key="1">
    <citation type="journal article" date="2014" name="Int. J. Syst. Evol. Microbiol.">
        <title>Complete genome sequence of Corynebacterium casei LMG S-19264T (=DSM 44701T), isolated from a smear-ripened cheese.</title>
        <authorList>
            <consortium name="US DOE Joint Genome Institute (JGI-PGF)"/>
            <person name="Walter F."/>
            <person name="Albersmeier A."/>
            <person name="Kalinowski J."/>
            <person name="Ruckert C."/>
        </authorList>
    </citation>
    <scope>NUCLEOTIDE SEQUENCE</scope>
    <source>
        <strain evidence="1">CGMCC 1.15082</strain>
    </source>
</reference>
<sequence length="78" mass="8944">MVDLKQSTRKAVKFRRGDEIIIVIHEGRGWFDPLSDAKGDVFSLVEHLEDMTFVEVLDHVTSLVGFVSKEPTWTRTAR</sequence>
<protein>
    <submittedName>
        <fullName evidence="1">Uncharacterized protein</fullName>
    </submittedName>
</protein>
<evidence type="ECO:0000313" key="1">
    <source>
        <dbReference type="EMBL" id="GGB11021.1"/>
    </source>
</evidence>
<evidence type="ECO:0000313" key="2">
    <source>
        <dbReference type="Proteomes" id="UP000646478"/>
    </source>
</evidence>
<comment type="caution">
    <text evidence="1">The sequence shown here is derived from an EMBL/GenBank/DDBJ whole genome shotgun (WGS) entry which is preliminary data.</text>
</comment>
<keyword evidence="2" id="KW-1185">Reference proteome</keyword>
<dbReference type="Proteomes" id="UP000646478">
    <property type="component" value="Unassembled WGS sequence"/>
</dbReference>
<organism evidence="1 2">
    <name type="scientific">Brucella endophytica</name>
    <dbReference type="NCBI Taxonomy" id="1963359"/>
    <lineage>
        <taxon>Bacteria</taxon>
        <taxon>Pseudomonadati</taxon>
        <taxon>Pseudomonadota</taxon>
        <taxon>Alphaproteobacteria</taxon>
        <taxon>Hyphomicrobiales</taxon>
        <taxon>Brucellaceae</taxon>
        <taxon>Brucella/Ochrobactrum group</taxon>
        <taxon>Brucella</taxon>
    </lineage>
</organism>
<accession>A0A916SPY0</accession>
<name>A0A916SPY0_9HYPH</name>
<dbReference type="EMBL" id="BMHH01000032">
    <property type="protein sequence ID" value="GGB11021.1"/>
    <property type="molecule type" value="Genomic_DNA"/>
</dbReference>
<proteinExistence type="predicted"/>